<dbReference type="Proteomes" id="UP001049176">
    <property type="component" value="Chromosome 5"/>
</dbReference>
<dbReference type="EMBL" id="CM032185">
    <property type="protein sequence ID" value="KAG7092097.1"/>
    <property type="molecule type" value="Genomic_DNA"/>
</dbReference>
<accession>A0A9P7RYL5</accession>
<feature type="region of interest" description="Disordered" evidence="1">
    <location>
        <begin position="31"/>
        <end position="71"/>
    </location>
</feature>
<protein>
    <submittedName>
        <fullName evidence="2">Uncharacterized protein</fullName>
    </submittedName>
</protein>
<sequence length="266" mass="29469">MSTNKDPRAINYIKYHFERDDRIQVIFIHDETNGPRQDPDVTSASGQLAAERQANAGRGPSPATFFTPGDSISSNSHTAHFRSAGPFTTTSGTYWTSKSRDVLESPPPTDGDRPFPVGTMWVHDVAPNKDREAVRQVFVRNVTDEWVIIPGDLVESGQRFAHPTLSNRYFCIDAGGRPKWLKSDTLDKKEREQKKAGIRGDVVVIAAVNESKKRKRVAFDVDHEPSGTGRKRARSSTPHIRVINPAPATRRVAARSRSAIVLGDDA</sequence>
<organism evidence="2 3">
    <name type="scientific">Marasmius oreades</name>
    <name type="common">fairy-ring Marasmius</name>
    <dbReference type="NCBI Taxonomy" id="181124"/>
    <lineage>
        <taxon>Eukaryota</taxon>
        <taxon>Fungi</taxon>
        <taxon>Dikarya</taxon>
        <taxon>Basidiomycota</taxon>
        <taxon>Agaricomycotina</taxon>
        <taxon>Agaricomycetes</taxon>
        <taxon>Agaricomycetidae</taxon>
        <taxon>Agaricales</taxon>
        <taxon>Marasmiineae</taxon>
        <taxon>Marasmiaceae</taxon>
        <taxon>Marasmius</taxon>
    </lineage>
</organism>
<evidence type="ECO:0000256" key="1">
    <source>
        <dbReference type="SAM" id="MobiDB-lite"/>
    </source>
</evidence>
<name>A0A9P7RYL5_9AGAR</name>
<dbReference type="KEGG" id="more:E1B28_008473"/>
<gene>
    <name evidence="2" type="ORF">E1B28_008473</name>
</gene>
<dbReference type="AlphaFoldDB" id="A0A9P7RYL5"/>
<comment type="caution">
    <text evidence="2">The sequence shown here is derived from an EMBL/GenBank/DDBJ whole genome shotgun (WGS) entry which is preliminary data.</text>
</comment>
<proteinExistence type="predicted"/>
<dbReference type="OrthoDB" id="2971044at2759"/>
<evidence type="ECO:0000313" key="3">
    <source>
        <dbReference type="Proteomes" id="UP001049176"/>
    </source>
</evidence>
<dbReference type="GeneID" id="66077549"/>
<keyword evidence="3" id="KW-1185">Reference proteome</keyword>
<reference evidence="2" key="1">
    <citation type="journal article" date="2021" name="Genome Biol. Evol.">
        <title>The assembled and annotated genome of the fairy-ring fungus Marasmius oreades.</title>
        <authorList>
            <person name="Hiltunen M."/>
            <person name="Ament-Velasquez S.L."/>
            <person name="Johannesson H."/>
        </authorList>
    </citation>
    <scope>NUCLEOTIDE SEQUENCE</scope>
    <source>
        <strain evidence="2">03SP1</strain>
    </source>
</reference>
<dbReference type="RefSeq" id="XP_043008567.1">
    <property type="nucleotide sequence ID" value="XM_043153283.1"/>
</dbReference>
<evidence type="ECO:0000313" key="2">
    <source>
        <dbReference type="EMBL" id="KAG7092097.1"/>
    </source>
</evidence>